<dbReference type="OrthoDB" id="5531344at2759"/>
<dbReference type="STRING" id="114155.A0A4Q9N8K8"/>
<name>A0A4Q9N8K8_9APHY</name>
<organism evidence="1">
    <name type="scientific">Dichomitus squalens</name>
    <dbReference type="NCBI Taxonomy" id="114155"/>
    <lineage>
        <taxon>Eukaryota</taxon>
        <taxon>Fungi</taxon>
        <taxon>Dikarya</taxon>
        <taxon>Basidiomycota</taxon>
        <taxon>Agaricomycotina</taxon>
        <taxon>Agaricomycetes</taxon>
        <taxon>Polyporales</taxon>
        <taxon>Polyporaceae</taxon>
        <taxon>Dichomitus</taxon>
    </lineage>
</organism>
<reference evidence="1 3" key="1">
    <citation type="submission" date="2019-01" db="EMBL/GenBank/DDBJ databases">
        <title>Draft genome sequences of three monokaryotic isolates of the white-rot basidiomycete fungus Dichomitus squalens.</title>
        <authorList>
            <consortium name="DOE Joint Genome Institute"/>
            <person name="Lopez S.C."/>
            <person name="Andreopoulos B."/>
            <person name="Pangilinan J."/>
            <person name="Lipzen A."/>
            <person name="Riley R."/>
            <person name="Ahrendt S."/>
            <person name="Ng V."/>
            <person name="Barry K."/>
            <person name="Daum C."/>
            <person name="Grigoriev I.V."/>
            <person name="Hilden K.S."/>
            <person name="Makela M.R."/>
            <person name="de Vries R.P."/>
        </authorList>
    </citation>
    <scope>NUCLEOTIDE SEQUENCE [LARGE SCALE GENOMIC DNA]</scope>
    <source>
        <strain evidence="2 3">CBS 464.89</strain>
        <strain evidence="1">OM18370.1</strain>
    </source>
</reference>
<protein>
    <submittedName>
        <fullName evidence="1">Molybdenum cofactor synthesis 2</fullName>
    </submittedName>
</protein>
<dbReference type="Gene3D" id="3.90.1170.40">
    <property type="entry name" value="Molybdopterin biosynthesis MoaE subunit"/>
    <property type="match status" value="1"/>
</dbReference>
<dbReference type="GO" id="GO:0006777">
    <property type="term" value="P:Mo-molybdopterin cofactor biosynthetic process"/>
    <property type="evidence" value="ECO:0007669"/>
    <property type="project" value="InterPro"/>
</dbReference>
<gene>
    <name evidence="2" type="ORF">BD310DRAFT_1018644</name>
    <name evidence="1" type="ORF">BD311DRAFT_745994</name>
</gene>
<dbReference type="PANTHER" id="PTHR23404">
    <property type="entry name" value="MOLYBDOPTERIN SYNTHASE RELATED"/>
    <property type="match status" value="1"/>
</dbReference>
<dbReference type="Proteomes" id="UP000292957">
    <property type="component" value="Unassembled WGS sequence"/>
</dbReference>
<dbReference type="Pfam" id="PF02391">
    <property type="entry name" value="MoaE"/>
    <property type="match status" value="1"/>
</dbReference>
<dbReference type="AlphaFoldDB" id="A0A4Q9N8K8"/>
<keyword evidence="3" id="KW-1185">Reference proteome</keyword>
<dbReference type="EMBL" id="ML143387">
    <property type="protein sequence ID" value="TBU35336.1"/>
    <property type="molecule type" value="Genomic_DNA"/>
</dbReference>
<dbReference type="SUPFAM" id="SSF54690">
    <property type="entry name" value="Molybdopterin synthase subunit MoaE"/>
    <property type="match status" value="1"/>
</dbReference>
<dbReference type="EMBL" id="ML145088">
    <property type="protein sequence ID" value="TBU63865.1"/>
    <property type="molecule type" value="Genomic_DNA"/>
</dbReference>
<dbReference type="InterPro" id="IPR036563">
    <property type="entry name" value="MoaE_sf"/>
</dbReference>
<evidence type="ECO:0000313" key="3">
    <source>
        <dbReference type="Proteomes" id="UP000292082"/>
    </source>
</evidence>
<dbReference type="CDD" id="cd00756">
    <property type="entry name" value="MoaE"/>
    <property type="match status" value="1"/>
</dbReference>
<evidence type="ECO:0000313" key="1">
    <source>
        <dbReference type="EMBL" id="TBU35336.1"/>
    </source>
</evidence>
<dbReference type="InterPro" id="IPR003448">
    <property type="entry name" value="Mopterin_biosynth_MoaE"/>
</dbReference>
<dbReference type="Proteomes" id="UP000292082">
    <property type="component" value="Unassembled WGS sequence"/>
</dbReference>
<accession>A0A4Q9N8K8</accession>
<evidence type="ECO:0000313" key="2">
    <source>
        <dbReference type="EMBL" id="TBU63865.1"/>
    </source>
</evidence>
<proteinExistence type="predicted"/>
<sequence length="178" mass="19550">MTSTPAAPSASVEAHLEIPEGVCVLTYEKLDTQAIIQWVADDGAGATAVFIGTTRNSFKGKVVTRLDYQAYSKLAIRTMADIVRNVHNAHTRSAHQTVESGGTQARSLIRSAVHHRLGTVPVGEPSIVIAVSSPHRKEAFMACEQILEEVKLKAQIWKREFYEGEQEEDAEWKANVGH</sequence>
<dbReference type="OMA" id="WKHQFFA"/>